<feature type="region of interest" description="Disordered" evidence="1">
    <location>
        <begin position="1"/>
        <end position="49"/>
    </location>
</feature>
<keyword evidence="2" id="KW-0812">Transmembrane</keyword>
<reference evidence="3 4" key="1">
    <citation type="submission" date="2014-04" db="EMBL/GenBank/DDBJ databases">
        <authorList>
            <consortium name="DOE Joint Genome Institute"/>
            <person name="Kuo A."/>
            <person name="Girlanda M."/>
            <person name="Perotto S."/>
            <person name="Kohler A."/>
            <person name="Nagy L.G."/>
            <person name="Floudas D."/>
            <person name="Copeland A."/>
            <person name="Barry K.W."/>
            <person name="Cichocki N."/>
            <person name="Veneault-Fourrey C."/>
            <person name="LaButti K."/>
            <person name="Lindquist E.A."/>
            <person name="Lipzen A."/>
            <person name="Lundell T."/>
            <person name="Morin E."/>
            <person name="Murat C."/>
            <person name="Sun H."/>
            <person name="Tunlid A."/>
            <person name="Henrissat B."/>
            <person name="Grigoriev I.V."/>
            <person name="Hibbett D.S."/>
            <person name="Martin F."/>
            <person name="Nordberg H.P."/>
            <person name="Cantor M.N."/>
            <person name="Hua S.X."/>
        </authorList>
    </citation>
    <scope>NUCLEOTIDE SEQUENCE [LARGE SCALE GENOMIC DNA]</scope>
    <source>
        <strain evidence="3 4">MUT 4182</strain>
    </source>
</reference>
<gene>
    <name evidence="3" type="ORF">M407DRAFT_246001</name>
</gene>
<evidence type="ECO:0000313" key="4">
    <source>
        <dbReference type="Proteomes" id="UP000054248"/>
    </source>
</evidence>
<evidence type="ECO:0000313" key="3">
    <source>
        <dbReference type="EMBL" id="KIO19954.1"/>
    </source>
</evidence>
<dbReference type="HOGENOM" id="CLU_1190638_0_0_1"/>
<dbReference type="OrthoDB" id="3227294at2759"/>
<dbReference type="AlphaFoldDB" id="A0A0C3Q8B8"/>
<name>A0A0C3Q8B8_9AGAM</name>
<feature type="compositionally biased region" description="Polar residues" evidence="1">
    <location>
        <begin position="166"/>
        <end position="179"/>
    </location>
</feature>
<keyword evidence="4" id="KW-1185">Reference proteome</keyword>
<proteinExistence type="predicted"/>
<accession>A0A0C3Q8B8</accession>
<reference evidence="4" key="2">
    <citation type="submission" date="2015-01" db="EMBL/GenBank/DDBJ databases">
        <title>Evolutionary Origins and Diversification of the Mycorrhizal Mutualists.</title>
        <authorList>
            <consortium name="DOE Joint Genome Institute"/>
            <consortium name="Mycorrhizal Genomics Consortium"/>
            <person name="Kohler A."/>
            <person name="Kuo A."/>
            <person name="Nagy L.G."/>
            <person name="Floudas D."/>
            <person name="Copeland A."/>
            <person name="Barry K.W."/>
            <person name="Cichocki N."/>
            <person name="Veneault-Fourrey C."/>
            <person name="LaButti K."/>
            <person name="Lindquist E.A."/>
            <person name="Lipzen A."/>
            <person name="Lundell T."/>
            <person name="Morin E."/>
            <person name="Murat C."/>
            <person name="Riley R."/>
            <person name="Ohm R."/>
            <person name="Sun H."/>
            <person name="Tunlid A."/>
            <person name="Henrissat B."/>
            <person name="Grigoriev I.V."/>
            <person name="Hibbett D.S."/>
            <person name="Martin F."/>
        </authorList>
    </citation>
    <scope>NUCLEOTIDE SEQUENCE [LARGE SCALE GENOMIC DNA]</scope>
    <source>
        <strain evidence="4">MUT 4182</strain>
    </source>
</reference>
<feature type="compositionally biased region" description="Gly residues" evidence="1">
    <location>
        <begin position="101"/>
        <end position="111"/>
    </location>
</feature>
<keyword evidence="2" id="KW-1133">Transmembrane helix</keyword>
<feature type="transmembrane region" description="Helical" evidence="2">
    <location>
        <begin position="59"/>
        <end position="81"/>
    </location>
</feature>
<dbReference type="Proteomes" id="UP000054248">
    <property type="component" value="Unassembled WGS sequence"/>
</dbReference>
<protein>
    <submittedName>
        <fullName evidence="3">Uncharacterized protein</fullName>
    </submittedName>
</protein>
<feature type="region of interest" description="Disordered" evidence="1">
    <location>
        <begin position="91"/>
        <end position="233"/>
    </location>
</feature>
<feature type="compositionally biased region" description="Pro residues" evidence="1">
    <location>
        <begin position="1"/>
        <end position="13"/>
    </location>
</feature>
<keyword evidence="2" id="KW-0472">Membrane</keyword>
<evidence type="ECO:0000256" key="2">
    <source>
        <dbReference type="SAM" id="Phobius"/>
    </source>
</evidence>
<sequence length="233" mass="23946">MPPPAPAPAPLPVPLDWKVRRGGGGLDPTDANDFPTSPPSSTGNHGGHIPKIAGSEGGFLGLVIGLGLLFIGCSVAVWFLLKKRNERKGRPFPSLFSKLGVGKGSKSGGDGFSRMRGNDRKGFVRTGDGNDSDEDPGRGTSSGVKLAGARARSPVPPASPGGVYANDSNPFASASTPRFQDTPGPYGEAFSARPSTDSLDEAVRGGPASRPPHFVSPPTSPGFEGGTKFREGL</sequence>
<evidence type="ECO:0000256" key="1">
    <source>
        <dbReference type="SAM" id="MobiDB-lite"/>
    </source>
</evidence>
<organism evidence="3 4">
    <name type="scientific">Tulasnella calospora MUT 4182</name>
    <dbReference type="NCBI Taxonomy" id="1051891"/>
    <lineage>
        <taxon>Eukaryota</taxon>
        <taxon>Fungi</taxon>
        <taxon>Dikarya</taxon>
        <taxon>Basidiomycota</taxon>
        <taxon>Agaricomycotina</taxon>
        <taxon>Agaricomycetes</taxon>
        <taxon>Cantharellales</taxon>
        <taxon>Tulasnellaceae</taxon>
        <taxon>Tulasnella</taxon>
    </lineage>
</organism>
<dbReference type="EMBL" id="KN823195">
    <property type="protein sequence ID" value="KIO19954.1"/>
    <property type="molecule type" value="Genomic_DNA"/>
</dbReference>